<sequence length="139" mass="15679">MGRNRDASGLPSGWAGREIGRFLHPGIAHAEHELARPNVTGEVMNEAACRSSYRNLAMDEFASGRGEWLLGRRLMIEQGFVCMSTAEANEQSRFMSFGVHDACRDSSIPSLRNRSSRIRHKIHKFADKGSMLHSYSNRW</sequence>
<dbReference type="EMBL" id="QLNT01000017">
    <property type="protein sequence ID" value="KAF3066033.1"/>
    <property type="molecule type" value="Genomic_DNA"/>
</dbReference>
<gene>
    <name evidence="1" type="ORF">CFAM422_009456</name>
</gene>
<dbReference type="Proteomes" id="UP000801864">
    <property type="component" value="Unassembled WGS sequence"/>
</dbReference>
<comment type="caution">
    <text evidence="1">The sequence shown here is derived from an EMBL/GenBank/DDBJ whole genome shotgun (WGS) entry which is preliminary data.</text>
</comment>
<evidence type="ECO:0000313" key="2">
    <source>
        <dbReference type="Proteomes" id="UP000801864"/>
    </source>
</evidence>
<dbReference type="AlphaFoldDB" id="A0A9P5CAK4"/>
<accession>A0A9P5CAK4</accession>
<organism evidence="1 2">
    <name type="scientific">Trichoderma lentiforme</name>
    <dbReference type="NCBI Taxonomy" id="1567552"/>
    <lineage>
        <taxon>Eukaryota</taxon>
        <taxon>Fungi</taxon>
        <taxon>Dikarya</taxon>
        <taxon>Ascomycota</taxon>
        <taxon>Pezizomycotina</taxon>
        <taxon>Sordariomycetes</taxon>
        <taxon>Hypocreomycetidae</taxon>
        <taxon>Hypocreales</taxon>
        <taxon>Hypocreaceae</taxon>
        <taxon>Trichoderma</taxon>
    </lineage>
</organism>
<reference evidence="1 2" key="1">
    <citation type="submission" date="2018-06" db="EMBL/GenBank/DDBJ databases">
        <title>Genome analysis of cellulolytic fungus Trichoderma lentiforme CFAM-422.</title>
        <authorList>
            <person name="Steindorff A.S."/>
            <person name="Formighieri E.F."/>
            <person name="Midorikawa G.E.O."/>
            <person name="Tamietti M.S."/>
            <person name="Ramos E.Z."/>
            <person name="Silva A.S."/>
            <person name="Bon E.P.S."/>
            <person name="Mendes T.D."/>
            <person name="Damaso M.C.T."/>
            <person name="Favaro L.C.L."/>
        </authorList>
    </citation>
    <scope>NUCLEOTIDE SEQUENCE [LARGE SCALE GENOMIC DNA]</scope>
    <source>
        <strain evidence="1 2">CFAM-422</strain>
    </source>
</reference>
<protein>
    <submittedName>
        <fullName evidence="1">Uncharacterized protein</fullName>
    </submittedName>
</protein>
<evidence type="ECO:0000313" key="1">
    <source>
        <dbReference type="EMBL" id="KAF3066033.1"/>
    </source>
</evidence>
<keyword evidence="2" id="KW-1185">Reference proteome</keyword>
<proteinExistence type="predicted"/>
<name>A0A9P5CAK4_9HYPO</name>